<feature type="topological domain" description="Extracellular" evidence="10">
    <location>
        <begin position="1"/>
        <end position="6"/>
    </location>
</feature>
<evidence type="ECO:0000256" key="2">
    <source>
        <dbReference type="ARBA" id="ARBA00022553"/>
    </source>
</evidence>
<keyword evidence="1 10" id="KW-0813">Transport</keyword>
<comment type="subcellular location">
    <subcellularLocation>
        <location evidence="10 11">Host membrane</location>
        <topology evidence="10 11">Single-pass type I membrane protein</topology>
    </subcellularLocation>
</comment>
<comment type="function">
    <text evidence="10">Enhances virion budding, by targeting human CD4 and Tetherin/BST2 to proteasome degradation. Degradation of CD4 prevents any unwanted premature interactions between viral Env and its host receptor CD4 in the endoplasmic reticulum. Degradation of antiretroviral protein Tetherin/BST2 is important for virion budding, as BST2 tethers new viral particles to the host cell membrane. Mechanistically, Vpu bridges either CD4 or BST2 to BTRC, a substrate recognition subunit of the Skp1/Cullin/F-box protein E3 ubiquitin ligase, induces their ubiquitination and subsequent proteasomal degradation. The alteration of the E3 ligase specificity by Vpu seems to promote the degradation of host IKBKB, leading to NF-kappa-B down-regulation and subsequent apoptosis. Acts as a viroporin that forms an oligomeric ion channel in membranes. Modulates the host DNA repair mechanisms to promote degradation of nuclear viral cDNA in cells that are already productively infected in order to suppress immune sensing and proviral hyper-integration (superinfection). Manipulates PML-NBs and modulates SUMOylation of host BLM protein thereby enhancing its DNA-end processing activity toward viral unintegrated linear DNA. Also inhibits RAD52-mediated homologous repair of viral cDNA, preventing the generation of dead-end circular forms of single copies of the long terminal repeat and permitting sustained nucleolytic attack.</text>
</comment>
<keyword evidence="4 10" id="KW-0812">Transmembrane</keyword>
<comment type="caution">
    <text evidence="10">Lacks conserved residue(s) required for the propagation of feature annotation.</text>
</comment>
<comment type="similarity">
    <text evidence="10 11">Belongs to the HIV-1 VPU protein family.</text>
</comment>
<evidence type="ECO:0000256" key="10">
    <source>
        <dbReference type="HAMAP-Rule" id="MF_04082"/>
    </source>
</evidence>
<comment type="PTM">
    <text evidence="10">Phosphorylated by host CK2. This phosphorylation is necessary for interaction with human BTRC and degradation of CD4.</text>
</comment>
<dbReference type="GO" id="GO:0019076">
    <property type="term" value="P:viral release from host cell"/>
    <property type="evidence" value="ECO:0007669"/>
    <property type="project" value="UniProtKB-UniRule"/>
</dbReference>
<keyword evidence="10" id="KW-0899">Viral immunoevasion</keyword>
<organism evidence="12">
    <name type="scientific">Human immunodeficiency virus type 1</name>
    <name type="common">HIV-1</name>
    <dbReference type="NCBI Taxonomy" id="11676"/>
    <lineage>
        <taxon>Viruses</taxon>
        <taxon>Riboviria</taxon>
        <taxon>Pararnavirae</taxon>
        <taxon>Artverviricota</taxon>
        <taxon>Revtraviricetes</taxon>
        <taxon>Ortervirales</taxon>
        <taxon>Retroviridae</taxon>
        <taxon>Orthoretrovirinae</taxon>
        <taxon>Lentivirus</taxon>
        <taxon>Lentivirus humimdef1</taxon>
    </lineage>
</organism>
<dbReference type="GO" id="GO:0016020">
    <property type="term" value="C:membrane"/>
    <property type="evidence" value="ECO:0007669"/>
    <property type="project" value="UniProtKB-UniRule"/>
</dbReference>
<keyword evidence="2 10" id="KW-0597">Phosphoprotein</keyword>
<dbReference type="GO" id="GO:0039502">
    <property type="term" value="P:symbiont-mediated suppression of host type I interferon-mediated signaling pathway"/>
    <property type="evidence" value="ECO:0007669"/>
    <property type="project" value="UniProtKB-UniRule"/>
</dbReference>
<dbReference type="Pfam" id="PF00558">
    <property type="entry name" value="Vpu"/>
    <property type="match status" value="1"/>
</dbReference>
<dbReference type="GO" id="GO:0052170">
    <property type="term" value="P:symbiont-mediated suppression of host innate immune response"/>
    <property type="evidence" value="ECO:0007669"/>
    <property type="project" value="UniProtKB-KW"/>
</dbReference>
<dbReference type="EMBL" id="GQ925945">
    <property type="protein sequence ID" value="ACX46155.1"/>
    <property type="molecule type" value="Genomic_RNA"/>
</dbReference>
<keyword evidence="10" id="KW-1114">Inhibition of host interferon signaling pathway by virus</keyword>
<keyword evidence="10 11" id="KW-1133">Transmembrane helix</keyword>
<dbReference type="GO" id="GO:0039587">
    <property type="term" value="P:symbiont-mediated-mediated suppression of host tetherin activity"/>
    <property type="evidence" value="ECO:0007669"/>
    <property type="project" value="UniProtKB-UniRule"/>
</dbReference>
<accession>D2JNU2</accession>
<keyword evidence="10" id="KW-0922">Interferon antiviral system evasion</keyword>
<keyword evidence="6 10" id="KW-1043">Host membrane</keyword>
<dbReference type="InterPro" id="IPR008187">
    <property type="entry name" value="Vpu"/>
</dbReference>
<keyword evidence="10" id="KW-1084">Inhibition of host tetherin by virus</keyword>
<dbReference type="GO" id="GO:0032801">
    <property type="term" value="P:receptor catabolic process"/>
    <property type="evidence" value="ECO:0007669"/>
    <property type="project" value="UniProtKB-UniRule"/>
</dbReference>
<dbReference type="GO" id="GO:0005261">
    <property type="term" value="F:monoatomic cation channel activity"/>
    <property type="evidence" value="ECO:0007669"/>
    <property type="project" value="UniProtKB-UniRule"/>
</dbReference>
<keyword evidence="10" id="KW-1090">Inhibition of host innate immune response by virus</keyword>
<proteinExistence type="inferred from homology"/>
<keyword evidence="5 10" id="KW-0053">Apoptosis</keyword>
<keyword evidence="9 10" id="KW-0407">Ion channel</keyword>
<reference evidence="12" key="1">
    <citation type="journal article" date="2009" name="Cell Host Microbe">
        <title>Tetherin-driven adaptation of Vpu and Nef function and the evolution of pandemic and nonpandemic HIV-1 strains.</title>
        <authorList>
            <person name="Sauter D."/>
            <person name="Schindler M."/>
            <person name="Specht A."/>
            <person name="Landford W."/>
            <person name="Muench J."/>
            <person name="Kim K.-A."/>
            <person name="Votteler J."/>
            <person name="Schubert U."/>
            <person name="Bibollet-Ruche F."/>
            <person name="Keele B.F."/>
            <person name="Takehisa J."/>
            <person name="Ogando Y."/>
            <person name="Ochsenbauer C."/>
            <person name="Kappes J.C."/>
            <person name="Ayouba A."/>
            <person name="Peeters M."/>
            <person name="Learn G.H."/>
            <person name="Shaw G."/>
            <person name="Sharp P.M."/>
            <person name="Bieniasz P."/>
            <person name="Hahn B.H."/>
            <person name="Hatziioannou T."/>
            <person name="Kirchhoff F."/>
        </authorList>
    </citation>
    <scope>NUCLEOTIDE SEQUENCE</scope>
    <source>
        <strain evidence="12">HJ389</strain>
    </source>
</reference>
<comment type="activity regulation">
    <text evidence="10">Ion channel activity is inhibited by hexamethylene amiloride in vitro.</text>
</comment>
<dbReference type="GO" id="GO:0033644">
    <property type="term" value="C:host cell membrane"/>
    <property type="evidence" value="ECO:0007669"/>
    <property type="project" value="UniProtKB-SubCell"/>
</dbReference>
<evidence type="ECO:0000256" key="1">
    <source>
        <dbReference type="ARBA" id="ARBA00022448"/>
    </source>
</evidence>
<comment type="domain">
    <text evidence="10">The N-terminus and transmembrane domains are required for self-oligomerization and proper virion budding, whereas the cytoplasmic domain is required for CD4 degradation. The cytoplasmic domain is composed of 2 amphipathic alpha helix that form a U-shape.</text>
</comment>
<dbReference type="HAMAP" id="MF_04082">
    <property type="entry name" value="HIV_VPU"/>
    <property type="match status" value="1"/>
</dbReference>
<dbReference type="GO" id="GO:0042609">
    <property type="term" value="F:CD4 receptor binding"/>
    <property type="evidence" value="ECO:0007669"/>
    <property type="project" value="UniProtKB-UniRule"/>
</dbReference>
<evidence type="ECO:0000256" key="9">
    <source>
        <dbReference type="ARBA" id="ARBA00023303"/>
    </source>
</evidence>
<evidence type="ECO:0000256" key="4">
    <source>
        <dbReference type="ARBA" id="ARBA00022692"/>
    </source>
</evidence>
<keyword evidence="8 10" id="KW-0472">Membrane</keyword>
<name>D2JNU2_HV1</name>
<evidence type="ECO:0000256" key="8">
    <source>
        <dbReference type="ARBA" id="ARBA00023136"/>
    </source>
</evidence>
<comment type="function">
    <text evidence="11">Enhances virion budding by targeting host CD4 and Tetherin/BST2 to proteasome degradation. Degradation of CD4 prevents any unwanted premature interactions between viral Env and its host receptor CD4 in the endoplasmic reticulum. Degradation of antiretroviral protein Tetherin/BST2 is important for virion budding, as BST2 tethers new viral particles to the host cell membrane. Mechanistically, Vpu bridges either CD4 or BST2 to BTRC, a substrate recognition subunit of the Skp1/Cullin/F-box protein E3 ubiquitin ligase, induces their ubiquitination and subsequent proteasomal degradation. The alteration of the E3 ligase specificity by Vpu seems to promote the degradation of host IKBKB, leading to NF-kappa-B down-regulation and subsequent apoptosis. Acts as a viroporin that forms an oligomeric ion channel in membranes. Modulates the host DNA repair mechanisms to promote degradation of nuclear viral cDNA in cells that are already productively infected in order to suppress immune sensing and proviral hyper-integration (superinfection). Manipulates PML-NBs and modulates SUMOylation of host BLM protein thereby enhancing its DNA-end processing activity toward viral unintegrated linear DNA. Also inhibits RAD52-mediated homologous repair of viral cDNA, preventing the generation of dead-end circular forms of single copies of the long terminal repeat and permitting sustained nucleolytic attack.</text>
</comment>
<sequence>MHHRDLLAIVAISALCFISILVWLYNLKRYLEIRRQKRREEEIFDRVRRVIEVRDDSDYESSGEEEQEIMDLVHSHGFYNPMFEL</sequence>
<keyword evidence="7 10" id="KW-0406">Ion transport</keyword>
<evidence type="ECO:0000313" key="12">
    <source>
        <dbReference type="EMBL" id="ACX46155.1"/>
    </source>
</evidence>
<protein>
    <recommendedName>
        <fullName evidence="10 11">Protein Vpu</fullName>
    </recommendedName>
    <alternativeName>
        <fullName evidence="10 11">U ORF protein</fullName>
    </alternativeName>
    <alternativeName>
        <fullName evidence="10 11">Viral protein U</fullName>
    </alternativeName>
</protein>
<comment type="subunit">
    <text evidence="10">Homopentamer. Interacts with host CD4 and BRTC; these interactions induce proteasomal degradation of CD4. Interacts with host BST2; this interaction leads to the degradation of host BST2. Interacts with host FBXW11. Interacts with host AP1M1; this interaction plays a role in the mistrafficking and subsequent degradation of host BST2. Interacts with host RANBP2; this interaction allows Vpu to down-regulate host BLM sumoylation.</text>
</comment>
<feature type="topological domain" description="Cytoplasmic" evidence="10">
    <location>
        <begin position="28"/>
        <end position="85"/>
    </location>
</feature>
<gene>
    <name evidence="10 11 12" type="primary">vpu</name>
</gene>
<evidence type="ECO:0000256" key="5">
    <source>
        <dbReference type="ARBA" id="ARBA00022703"/>
    </source>
</evidence>
<evidence type="ECO:0000256" key="6">
    <source>
        <dbReference type="ARBA" id="ARBA00022870"/>
    </source>
</evidence>
<evidence type="ECO:0000256" key="7">
    <source>
        <dbReference type="ARBA" id="ARBA00023065"/>
    </source>
</evidence>
<feature type="transmembrane region" description="Helical" evidence="11">
    <location>
        <begin position="6"/>
        <end position="27"/>
    </location>
</feature>
<evidence type="ECO:0000256" key="11">
    <source>
        <dbReference type="RuleBase" id="RU364058"/>
    </source>
</evidence>
<keyword evidence="3 10" id="KW-0945">Host-virus interaction</keyword>
<comment type="miscellaneous">
    <text evidence="10">HIV-1 lineages are divided in three main groups, M (for Major), O (for Outlier), and N (for New, or Non-M, Non-O). The vast majority of strains found worldwide belong to the group M. Group O seems to be endemic to and largely confined to Cameroon and neighboring countries in West Central Africa, where these viruses represent a small minority of HIV-1 strains. The group N is represented by a limited number of isolates from Cameroonian persons. The group M is further subdivided in 9 clades or subtypes (A to D, F to H, J and K).</text>
</comment>
<organismHost>
    <name type="scientific">Homo sapiens</name>
    <name type="common">Human</name>
    <dbReference type="NCBI Taxonomy" id="9606"/>
</organismHost>
<evidence type="ECO:0000256" key="3">
    <source>
        <dbReference type="ARBA" id="ARBA00022581"/>
    </source>
</evidence>